<reference evidence="5" key="1">
    <citation type="submission" date="2015-10" db="EMBL/GenBank/DDBJ databases">
        <authorList>
            <person name="Luecker S."/>
            <person name="Luecker S."/>
        </authorList>
    </citation>
    <scope>NUCLEOTIDE SEQUENCE [LARGE SCALE GENOMIC DNA]</scope>
</reference>
<keyword evidence="2 4" id="KW-0560">Oxidoreductase</keyword>
<dbReference type="GO" id="GO:0009013">
    <property type="term" value="F:succinate-semialdehyde dehydrogenase [NAD(P)+] activity"/>
    <property type="evidence" value="ECO:0007669"/>
    <property type="project" value="UniProtKB-EC"/>
</dbReference>
<gene>
    <name evidence="4" type="primary">gapD</name>
    <name evidence="4" type="ORF">COMA2_30210</name>
</gene>
<dbReference type="Gene3D" id="3.40.309.10">
    <property type="entry name" value="Aldehyde Dehydrogenase, Chain A, domain 2"/>
    <property type="match status" value="1"/>
</dbReference>
<dbReference type="EMBL" id="CZPZ01000023">
    <property type="protein sequence ID" value="CUS37321.1"/>
    <property type="molecule type" value="Genomic_DNA"/>
</dbReference>
<dbReference type="EC" id="1.2.1.16" evidence="4"/>
<dbReference type="AlphaFoldDB" id="A0A0S4LK71"/>
<name>A0A0S4LK71_9BACT</name>
<dbReference type="FunFam" id="3.40.605.10:FF:000063">
    <property type="entry name" value="Succinate-semialdehyde dehydrogenase, mitochondrial"/>
    <property type="match status" value="1"/>
</dbReference>
<protein>
    <submittedName>
        <fullName evidence="4">Succinate semialdehyde dehydrogenase</fullName>
        <ecNumber evidence="4">1.2.1.16</ecNumber>
    </submittedName>
</protein>
<evidence type="ECO:0000313" key="4">
    <source>
        <dbReference type="EMBL" id="CUS37321.1"/>
    </source>
</evidence>
<proteinExistence type="inferred from homology"/>
<dbReference type="Pfam" id="PF00171">
    <property type="entry name" value="Aldedh"/>
    <property type="match status" value="1"/>
</dbReference>
<dbReference type="InterPro" id="IPR015590">
    <property type="entry name" value="Aldehyde_DH_dom"/>
</dbReference>
<evidence type="ECO:0000259" key="3">
    <source>
        <dbReference type="Pfam" id="PF00171"/>
    </source>
</evidence>
<evidence type="ECO:0000313" key="5">
    <source>
        <dbReference type="Proteomes" id="UP000198736"/>
    </source>
</evidence>
<dbReference type="OrthoDB" id="9762913at2"/>
<dbReference type="InterPro" id="IPR016163">
    <property type="entry name" value="Ald_DH_C"/>
</dbReference>
<dbReference type="STRING" id="1742973.COMA2_30210"/>
<dbReference type="PANTHER" id="PTHR42991">
    <property type="entry name" value="ALDEHYDE DEHYDROGENASE"/>
    <property type="match status" value="1"/>
</dbReference>
<organism evidence="4 5">
    <name type="scientific">Candidatus Nitrospira nitrificans</name>
    <dbReference type="NCBI Taxonomy" id="1742973"/>
    <lineage>
        <taxon>Bacteria</taxon>
        <taxon>Pseudomonadati</taxon>
        <taxon>Nitrospirota</taxon>
        <taxon>Nitrospiria</taxon>
        <taxon>Nitrospirales</taxon>
        <taxon>Nitrospiraceae</taxon>
        <taxon>Nitrospira</taxon>
    </lineage>
</organism>
<sequence>MQDSRPFLVHGQWKSGERVAPVVDPFTGKLVAQVTQATESDVDEAIASTCSAAAIMGQLPAHARYDTLQQVAALLYRRRDEVAQTITAEAGKPITDAKREVSRAIQTFTVAAEEARRIPGEVVPLDWTPGFDTHLGLLRRFPIGPILGITPFNFPLNLVAHKVAPALAAGNPILIKPAPQTPLTALLLGEIALEAGLPPGGLNVVPCDNALAERMVVDPRFKLLSFTGSASVGWMLKAKCGKKKVTLELGGNAGVVIEPDADLELAARRCAAGGFGYAGQTCISVQRVFVHHSIADAFTTKLLMHVARLKVGDPTDEATSIGPLIDHVAAQRVESWIGEAVAEGARVLLGGKRMGSLVEATVLSNVKPDMKISCQEVFGPVVTVTPYRQLSEAVALLNQSDYGLQAGLFTQDINKIFYAFRHMEVGAVLANEIPTFRADHMPYGGVKDSGSGREGVRAAIEDMTEPRMLILNLKDPSNLSEKSV</sequence>
<dbReference type="PANTHER" id="PTHR42991:SF1">
    <property type="entry name" value="ALDEHYDE DEHYDROGENASE"/>
    <property type="match status" value="1"/>
</dbReference>
<evidence type="ECO:0000256" key="1">
    <source>
        <dbReference type="ARBA" id="ARBA00009986"/>
    </source>
</evidence>
<keyword evidence="5" id="KW-1185">Reference proteome</keyword>
<dbReference type="InterPro" id="IPR051020">
    <property type="entry name" value="ALDH-related_metabolic_enz"/>
</dbReference>
<dbReference type="SUPFAM" id="SSF53720">
    <property type="entry name" value="ALDH-like"/>
    <property type="match status" value="1"/>
</dbReference>
<feature type="domain" description="Aldehyde dehydrogenase" evidence="3">
    <location>
        <begin position="18"/>
        <end position="467"/>
    </location>
</feature>
<dbReference type="GO" id="GO:0008911">
    <property type="term" value="F:lactaldehyde dehydrogenase (NAD+) activity"/>
    <property type="evidence" value="ECO:0007669"/>
    <property type="project" value="TreeGrafter"/>
</dbReference>
<dbReference type="InterPro" id="IPR016162">
    <property type="entry name" value="Ald_DH_N"/>
</dbReference>
<dbReference type="RefSeq" id="WP_090899076.1">
    <property type="nucleotide sequence ID" value="NZ_CZPZ01000023.1"/>
</dbReference>
<dbReference type="Proteomes" id="UP000198736">
    <property type="component" value="Unassembled WGS sequence"/>
</dbReference>
<accession>A0A0S4LK71</accession>
<dbReference type="Gene3D" id="3.40.605.10">
    <property type="entry name" value="Aldehyde Dehydrogenase, Chain A, domain 1"/>
    <property type="match status" value="1"/>
</dbReference>
<comment type="similarity">
    <text evidence="1">Belongs to the aldehyde dehydrogenase family.</text>
</comment>
<dbReference type="InterPro" id="IPR016161">
    <property type="entry name" value="Ald_DH/histidinol_DH"/>
</dbReference>
<evidence type="ECO:0000256" key="2">
    <source>
        <dbReference type="ARBA" id="ARBA00023002"/>
    </source>
</evidence>
<dbReference type="CDD" id="cd07147">
    <property type="entry name" value="ALDH_F21_RNP123"/>
    <property type="match status" value="1"/>
</dbReference>